<reference evidence="5 6" key="1">
    <citation type="submission" date="2020-07" db="EMBL/GenBank/DDBJ databases">
        <title>Whole genome sequence of Sphingobium yanoikuyae A3.</title>
        <authorList>
            <person name="Han S.-S."/>
        </authorList>
    </citation>
    <scope>NUCLEOTIDE SEQUENCE [LARGE SCALE GENOMIC DNA]</scope>
    <source>
        <strain evidence="5 6">A3</strain>
    </source>
</reference>
<dbReference type="Pfam" id="PF02195">
    <property type="entry name" value="ParB_N"/>
    <property type="match status" value="1"/>
</dbReference>
<dbReference type="NCBIfam" id="TIGR00180">
    <property type="entry name" value="parB_part"/>
    <property type="match status" value="1"/>
</dbReference>
<evidence type="ECO:0000259" key="4">
    <source>
        <dbReference type="SMART" id="SM00470"/>
    </source>
</evidence>
<evidence type="ECO:0000256" key="3">
    <source>
        <dbReference type="SAM" id="MobiDB-lite"/>
    </source>
</evidence>
<dbReference type="GO" id="GO:0007059">
    <property type="term" value="P:chromosome segregation"/>
    <property type="evidence" value="ECO:0007669"/>
    <property type="project" value="UniProtKB-KW"/>
</dbReference>
<feature type="region of interest" description="Disordered" evidence="3">
    <location>
        <begin position="266"/>
        <end position="304"/>
    </location>
</feature>
<dbReference type="InterPro" id="IPR050336">
    <property type="entry name" value="Chromosome_partition/occlusion"/>
</dbReference>
<organism evidence="5 6">
    <name type="scientific">Sphingobium yanoikuyae</name>
    <name type="common">Sphingomonas yanoikuyae</name>
    <dbReference type="NCBI Taxonomy" id="13690"/>
    <lineage>
        <taxon>Bacteria</taxon>
        <taxon>Pseudomonadati</taxon>
        <taxon>Pseudomonadota</taxon>
        <taxon>Alphaproteobacteria</taxon>
        <taxon>Sphingomonadales</taxon>
        <taxon>Sphingomonadaceae</taxon>
        <taxon>Sphingobium</taxon>
    </lineage>
</organism>
<dbReference type="EMBL" id="CP060122">
    <property type="protein sequence ID" value="QNG46181.1"/>
    <property type="molecule type" value="Genomic_DNA"/>
</dbReference>
<dbReference type="Gene3D" id="1.10.10.2830">
    <property type="match status" value="1"/>
</dbReference>
<protein>
    <submittedName>
        <fullName evidence="5">PRTRC system ParB family protein</fullName>
    </submittedName>
</protein>
<dbReference type="InterPro" id="IPR003115">
    <property type="entry name" value="ParB_N"/>
</dbReference>
<dbReference type="GO" id="GO:0005694">
    <property type="term" value="C:chromosome"/>
    <property type="evidence" value="ECO:0007669"/>
    <property type="project" value="TreeGrafter"/>
</dbReference>
<dbReference type="GO" id="GO:0003677">
    <property type="term" value="F:DNA binding"/>
    <property type="evidence" value="ECO:0007669"/>
    <property type="project" value="InterPro"/>
</dbReference>
<dbReference type="SMART" id="SM00470">
    <property type="entry name" value="ParB"/>
    <property type="match status" value="1"/>
</dbReference>
<dbReference type="InterPro" id="IPR041468">
    <property type="entry name" value="HTH_ParB/Spo0J"/>
</dbReference>
<dbReference type="Pfam" id="PF17762">
    <property type="entry name" value="HTH_ParB"/>
    <property type="match status" value="1"/>
</dbReference>
<evidence type="ECO:0000313" key="6">
    <source>
        <dbReference type="Proteomes" id="UP000515377"/>
    </source>
</evidence>
<dbReference type="SUPFAM" id="SSF109709">
    <property type="entry name" value="KorB DNA-binding domain-like"/>
    <property type="match status" value="1"/>
</dbReference>
<feature type="compositionally biased region" description="Low complexity" evidence="3">
    <location>
        <begin position="272"/>
        <end position="284"/>
    </location>
</feature>
<dbReference type="InterPro" id="IPR022396">
    <property type="entry name" value="PRTRC_ParB"/>
</dbReference>
<dbReference type="Proteomes" id="UP000515377">
    <property type="component" value="Chromosome"/>
</dbReference>
<dbReference type="PANTHER" id="PTHR33375">
    <property type="entry name" value="CHROMOSOME-PARTITIONING PROTEIN PARB-RELATED"/>
    <property type="match status" value="1"/>
</dbReference>
<keyword evidence="2" id="KW-0159">Chromosome partition</keyword>
<accession>A0A9X7YCT2</accession>
<name>A0A9X7YCT2_SPHYA</name>
<comment type="similarity">
    <text evidence="1">Belongs to the ParB family.</text>
</comment>
<sequence length="439" mass="46817">MTDTVLKFATTMSLARIKPGQNPRRYFDQAKHADLVASIRLRGVIQPLLIRPVAGAEGEYSIVAGERRYKAAGEALGADADVPVLIREMTDQEALEAAIDENDNREDASETEQADAAVRVLAACQGDRAEAARRLAWSPSKLDRRLALANLADRVKAALDERMIKVGHAELLAAVPNDKQEKALDTILINSLSVAKTRELLMRVTQSLAGAQFDKGECTTCPFNSASQRALFATHVDDGYCTNPGCFQLKTEAEAAAVAKAEGKPEKIAKGAETPPANEVAAPAAAPPAAPAAPATKPAKVAPPVKPAPKVAVTADKIIGLATVQRHNAWRAALEQMAEGDPEVAAAFEAHLRDVWRVDKAFLSRFGKDELKFIAQECGLVAHMGAKAFAKLLDAPLNKIIDGMLNATGFNWAGRLPSAITLDGRYSPPPAAPAFSEKD</sequence>
<dbReference type="InterPro" id="IPR036086">
    <property type="entry name" value="ParB/Sulfiredoxin_sf"/>
</dbReference>
<dbReference type="NCBIfam" id="TIGR03734">
    <property type="entry name" value="PRTRC_parB"/>
    <property type="match status" value="1"/>
</dbReference>
<evidence type="ECO:0000256" key="2">
    <source>
        <dbReference type="ARBA" id="ARBA00022829"/>
    </source>
</evidence>
<dbReference type="InterPro" id="IPR004437">
    <property type="entry name" value="ParB/RepB/Spo0J"/>
</dbReference>
<feature type="domain" description="ParB-like N-terminal" evidence="4">
    <location>
        <begin position="10"/>
        <end position="103"/>
    </location>
</feature>
<dbReference type="Gene3D" id="3.90.1530.30">
    <property type="match status" value="1"/>
</dbReference>
<dbReference type="PANTHER" id="PTHR33375:SF1">
    <property type="entry name" value="CHROMOSOME-PARTITIONING PROTEIN PARB-RELATED"/>
    <property type="match status" value="1"/>
</dbReference>
<feature type="compositionally biased region" description="Low complexity" evidence="3">
    <location>
        <begin position="292"/>
        <end position="304"/>
    </location>
</feature>
<evidence type="ECO:0000313" key="5">
    <source>
        <dbReference type="EMBL" id="QNG46181.1"/>
    </source>
</evidence>
<evidence type="ECO:0000256" key="1">
    <source>
        <dbReference type="ARBA" id="ARBA00006295"/>
    </source>
</evidence>
<proteinExistence type="inferred from homology"/>
<dbReference type="SUPFAM" id="SSF110849">
    <property type="entry name" value="ParB/Sulfiredoxin"/>
    <property type="match status" value="1"/>
</dbReference>
<gene>
    <name evidence="5" type="ORF">H3V42_00385</name>
</gene>
<dbReference type="AlphaFoldDB" id="A0A9X7YCT2"/>